<feature type="signal peptide" evidence="18">
    <location>
        <begin position="1"/>
        <end position="20"/>
    </location>
</feature>
<dbReference type="Proteomes" id="UP000006753">
    <property type="component" value="Unassembled WGS sequence"/>
</dbReference>
<evidence type="ECO:0000256" key="13">
    <source>
        <dbReference type="ARBA" id="ARBA00038074"/>
    </source>
</evidence>
<dbReference type="GO" id="GO:0005975">
    <property type="term" value="P:carbohydrate metabolic process"/>
    <property type="evidence" value="ECO:0007669"/>
    <property type="project" value="InterPro"/>
</dbReference>
<dbReference type="PIRSF" id="PIRSF037299">
    <property type="entry name" value="Glycosidase_CRH1_prd"/>
    <property type="match status" value="1"/>
</dbReference>
<evidence type="ECO:0000256" key="4">
    <source>
        <dbReference type="ARBA" id="ARBA00022676"/>
    </source>
</evidence>
<evidence type="ECO:0000256" key="9">
    <source>
        <dbReference type="ARBA" id="ARBA00023180"/>
    </source>
</evidence>
<dbReference type="EC" id="3.2.-.-" evidence="14"/>
<dbReference type="InterPro" id="IPR000757">
    <property type="entry name" value="Beta-glucanase-like"/>
</dbReference>
<evidence type="ECO:0000256" key="11">
    <source>
        <dbReference type="ARBA" id="ARBA00023295"/>
    </source>
</evidence>
<evidence type="ECO:0000256" key="7">
    <source>
        <dbReference type="ARBA" id="ARBA00022801"/>
    </source>
</evidence>
<dbReference type="PANTHER" id="PTHR10963:SF27">
    <property type="entry name" value="GLYCOSIDASE-RELATED"/>
    <property type="match status" value="1"/>
</dbReference>
<organism evidence="20 21">
    <name type="scientific">Marssonina brunnea f. sp. multigermtubi (strain MB_m1)</name>
    <name type="common">Marssonina leaf spot fungus</name>
    <dbReference type="NCBI Taxonomy" id="1072389"/>
    <lineage>
        <taxon>Eukaryota</taxon>
        <taxon>Fungi</taxon>
        <taxon>Dikarya</taxon>
        <taxon>Ascomycota</taxon>
        <taxon>Pezizomycotina</taxon>
        <taxon>Leotiomycetes</taxon>
        <taxon>Helotiales</taxon>
        <taxon>Drepanopezizaceae</taxon>
        <taxon>Drepanopeziza</taxon>
    </lineage>
</organism>
<dbReference type="GO" id="GO:0031505">
    <property type="term" value="P:fungal-type cell wall organization"/>
    <property type="evidence" value="ECO:0007669"/>
    <property type="project" value="TreeGrafter"/>
</dbReference>
<keyword evidence="4" id="KW-0328">Glycosyltransferase</keyword>
<keyword evidence="5" id="KW-0808">Transferase</keyword>
<dbReference type="GeneID" id="18765722"/>
<feature type="compositionally biased region" description="Polar residues" evidence="17">
    <location>
        <begin position="358"/>
        <end position="368"/>
    </location>
</feature>
<dbReference type="OrthoDB" id="4781at2759"/>
<dbReference type="InParanoid" id="K1WU00"/>
<comment type="similarity">
    <text evidence="13">Belongs to the glycosyl hydrolase 16 family. CRH1 subfamily.</text>
</comment>
<dbReference type="KEGG" id="mbe:MBM_09787"/>
<evidence type="ECO:0000256" key="10">
    <source>
        <dbReference type="ARBA" id="ARBA00023288"/>
    </source>
</evidence>
<keyword evidence="6 18" id="KW-0732">Signal</keyword>
<feature type="active site" description="Nucleophile" evidence="15">
    <location>
        <position position="119"/>
    </location>
</feature>
<evidence type="ECO:0000256" key="15">
    <source>
        <dbReference type="PIRSR" id="PIRSR037299-1"/>
    </source>
</evidence>
<sequence>MRSSLLAAATALAGSTLVYGQTFSDCNPVKGDKCPPKAGLGTTLVTDHTKPSTDWTEAVATNLKYGPDGAEFTIAGRADAPTIGTDKYIFFGKVSVTLKASPGVGTVSSFILESDTLDEIDWEWLGSDDSNVQSNFFGKGNTTTYDRAQFHPVAAPIENFITYSIDWTKDSIKWYIGDDMVRELKNDDPKTLGGKNYPQTPMRVKMGSWIGCLDAAAAANPSSQGTCEWAGGPIDLTQGPFTMYVKSTTIQDYGCGGDYSYTDASGSWESIESTGKCDGKGTPDIHSTTVPATPTKSSTISKSGGVMVETAASMSSKPPSPASSTVPSSSGAPSPVASGTPGTPGTPGAPGTAESPANSSDPSVVNTNAGTVLKPKHQYGALDLGVMALGLALGYLFM</sequence>
<dbReference type="RefSeq" id="XP_007297676.1">
    <property type="nucleotide sequence ID" value="XM_007297614.1"/>
</dbReference>
<evidence type="ECO:0000256" key="2">
    <source>
        <dbReference type="ARBA" id="ARBA00004589"/>
    </source>
</evidence>
<dbReference type="eggNOG" id="ENOG502QQ71">
    <property type="taxonomic scope" value="Eukaryota"/>
</dbReference>
<keyword evidence="8 14" id="KW-0472">Membrane</keyword>
<dbReference type="Pfam" id="PF00722">
    <property type="entry name" value="Glyco_hydro_16"/>
    <property type="match status" value="1"/>
</dbReference>
<dbReference type="HOGENOM" id="CLU_027506_3_1_1"/>
<feature type="chain" id="PRO_5003852718" description="Crh-like protein" evidence="18">
    <location>
        <begin position="21"/>
        <end position="398"/>
    </location>
</feature>
<feature type="disulfide bond" evidence="16">
    <location>
        <begin position="26"/>
        <end position="34"/>
    </location>
</feature>
<dbReference type="OMA" id="PTIRTGK"/>
<keyword evidence="12" id="KW-0961">Cell wall biogenesis/degradation</keyword>
<dbReference type="PROSITE" id="PS51762">
    <property type="entry name" value="GH16_2"/>
    <property type="match status" value="1"/>
</dbReference>
<gene>
    <name evidence="20" type="ORF">MBM_09787</name>
</gene>
<dbReference type="AlphaFoldDB" id="K1WU00"/>
<dbReference type="CDD" id="cd02183">
    <property type="entry name" value="GH16_fungal_CRH1_transglycosylase"/>
    <property type="match status" value="1"/>
</dbReference>
<evidence type="ECO:0000256" key="8">
    <source>
        <dbReference type="ARBA" id="ARBA00023136"/>
    </source>
</evidence>
<dbReference type="GO" id="GO:0098552">
    <property type="term" value="C:side of membrane"/>
    <property type="evidence" value="ECO:0007669"/>
    <property type="project" value="UniProtKB-KW"/>
</dbReference>
<accession>K1WU00</accession>
<evidence type="ECO:0000256" key="5">
    <source>
        <dbReference type="ARBA" id="ARBA00022679"/>
    </source>
</evidence>
<evidence type="ECO:0000256" key="12">
    <source>
        <dbReference type="ARBA" id="ARBA00023316"/>
    </source>
</evidence>
<evidence type="ECO:0000256" key="17">
    <source>
        <dbReference type="SAM" id="MobiDB-lite"/>
    </source>
</evidence>
<evidence type="ECO:0000256" key="14">
    <source>
        <dbReference type="PIRNR" id="PIRNR037299"/>
    </source>
</evidence>
<keyword evidence="7 14" id="KW-0378">Hydrolase</keyword>
<keyword evidence="10" id="KW-0449">Lipoprotein</keyword>
<protein>
    <recommendedName>
        <fullName evidence="14">Crh-like protein</fullName>
        <ecNumber evidence="14">3.2.-.-</ecNumber>
    </recommendedName>
</protein>
<dbReference type="SUPFAM" id="SSF49899">
    <property type="entry name" value="Concanavalin A-like lectins/glucanases"/>
    <property type="match status" value="1"/>
</dbReference>
<comment type="catalytic activity">
    <reaction evidence="1">
        <text>Random endo-hydrolysis of N-acetyl-beta-D-glucosaminide (1-&gt;4)-beta-linkages in chitin and chitodextrins.</text>
        <dbReference type="EC" id="3.2.1.14"/>
    </reaction>
</comment>
<evidence type="ECO:0000256" key="3">
    <source>
        <dbReference type="ARBA" id="ARBA00022622"/>
    </source>
</evidence>
<reference evidence="20 21" key="1">
    <citation type="journal article" date="2012" name="BMC Genomics">
        <title>Sequencing the genome of Marssonina brunnea reveals fungus-poplar co-evolution.</title>
        <authorList>
            <person name="Zhu S."/>
            <person name="Cao Y.-Z."/>
            <person name="Jiang C."/>
            <person name="Tan B.-Y."/>
            <person name="Wang Z."/>
            <person name="Feng S."/>
            <person name="Zhang L."/>
            <person name="Su X.-H."/>
            <person name="Brejova B."/>
            <person name="Vinar T."/>
            <person name="Xu M."/>
            <person name="Wang M.-X."/>
            <person name="Zhang S.-G."/>
            <person name="Huang M.-R."/>
            <person name="Wu R."/>
            <person name="Zhou Y."/>
        </authorList>
    </citation>
    <scope>NUCLEOTIDE SEQUENCE [LARGE SCALE GENOMIC DNA]</scope>
    <source>
        <strain evidence="20 21">MB_m1</strain>
    </source>
</reference>
<dbReference type="InterPro" id="IPR013320">
    <property type="entry name" value="ConA-like_dom_sf"/>
</dbReference>
<evidence type="ECO:0000256" key="6">
    <source>
        <dbReference type="ARBA" id="ARBA00022729"/>
    </source>
</evidence>
<proteinExistence type="inferred from homology"/>
<dbReference type="GO" id="GO:0009277">
    <property type="term" value="C:fungal-type cell wall"/>
    <property type="evidence" value="ECO:0007669"/>
    <property type="project" value="TreeGrafter"/>
</dbReference>
<dbReference type="PANTHER" id="PTHR10963">
    <property type="entry name" value="GLYCOSYL HYDROLASE-RELATED"/>
    <property type="match status" value="1"/>
</dbReference>
<feature type="compositionally biased region" description="Polar residues" evidence="17">
    <location>
        <begin position="285"/>
        <end position="302"/>
    </location>
</feature>
<dbReference type="Gene3D" id="2.60.120.200">
    <property type="match status" value="1"/>
</dbReference>
<evidence type="ECO:0000313" key="20">
    <source>
        <dbReference type="EMBL" id="EKD12053.1"/>
    </source>
</evidence>
<evidence type="ECO:0000313" key="21">
    <source>
        <dbReference type="Proteomes" id="UP000006753"/>
    </source>
</evidence>
<keyword evidence="9" id="KW-0325">Glycoprotein</keyword>
<feature type="region of interest" description="Disordered" evidence="17">
    <location>
        <begin position="270"/>
        <end position="368"/>
    </location>
</feature>
<evidence type="ECO:0000256" key="16">
    <source>
        <dbReference type="PIRSR" id="PIRSR037299-2"/>
    </source>
</evidence>
<keyword evidence="11" id="KW-0326">Glycosidase</keyword>
<comment type="subcellular location">
    <subcellularLocation>
        <location evidence="2">Membrane</location>
        <topology evidence="2">Lipid-anchor</topology>
        <topology evidence="2">GPI-anchor</topology>
    </subcellularLocation>
</comment>
<dbReference type="InterPro" id="IPR050546">
    <property type="entry name" value="Glycosyl_Hydrlase_16"/>
</dbReference>
<keyword evidence="21" id="KW-1185">Reference proteome</keyword>
<keyword evidence="16" id="KW-1015">Disulfide bond</keyword>
<dbReference type="InterPro" id="IPR017168">
    <property type="entry name" value="CHR-like"/>
</dbReference>
<feature type="compositionally biased region" description="Low complexity" evidence="17">
    <location>
        <begin position="310"/>
        <end position="343"/>
    </location>
</feature>
<dbReference type="GO" id="GO:0008843">
    <property type="term" value="F:endochitinase activity"/>
    <property type="evidence" value="ECO:0007669"/>
    <property type="project" value="UniProtKB-EC"/>
</dbReference>
<evidence type="ECO:0000259" key="19">
    <source>
        <dbReference type="PROSITE" id="PS51762"/>
    </source>
</evidence>
<evidence type="ECO:0000256" key="18">
    <source>
        <dbReference type="SAM" id="SignalP"/>
    </source>
</evidence>
<feature type="active site" description="Proton donor" evidence="15">
    <location>
        <position position="123"/>
    </location>
</feature>
<feature type="domain" description="GH16" evidence="19">
    <location>
        <begin position="10"/>
        <end position="245"/>
    </location>
</feature>
<name>K1WU00_MARBU</name>
<dbReference type="GO" id="GO:0016757">
    <property type="term" value="F:glycosyltransferase activity"/>
    <property type="evidence" value="ECO:0007669"/>
    <property type="project" value="UniProtKB-KW"/>
</dbReference>
<keyword evidence="3" id="KW-0336">GPI-anchor</keyword>
<evidence type="ECO:0000256" key="1">
    <source>
        <dbReference type="ARBA" id="ARBA00000822"/>
    </source>
</evidence>
<dbReference type="EMBL" id="JH921469">
    <property type="protein sequence ID" value="EKD12053.1"/>
    <property type="molecule type" value="Genomic_DNA"/>
</dbReference>